<evidence type="ECO:0000313" key="4">
    <source>
        <dbReference type="Proteomes" id="UP000016924"/>
    </source>
</evidence>
<dbReference type="EMBL" id="JH767605">
    <property type="protein sequence ID" value="EON69039.1"/>
    <property type="molecule type" value="Genomic_DNA"/>
</dbReference>
<dbReference type="OrthoDB" id="41492at2759"/>
<organism evidence="3 4">
    <name type="scientific">Coniosporium apollinis (strain CBS 100218)</name>
    <name type="common">Rock-inhabiting black yeast</name>
    <dbReference type="NCBI Taxonomy" id="1168221"/>
    <lineage>
        <taxon>Eukaryota</taxon>
        <taxon>Fungi</taxon>
        <taxon>Dikarya</taxon>
        <taxon>Ascomycota</taxon>
        <taxon>Pezizomycotina</taxon>
        <taxon>Dothideomycetes</taxon>
        <taxon>Dothideomycetes incertae sedis</taxon>
        <taxon>Coniosporium</taxon>
    </lineage>
</organism>
<dbReference type="Proteomes" id="UP000016924">
    <property type="component" value="Unassembled WGS sequence"/>
</dbReference>
<evidence type="ECO:0000256" key="2">
    <source>
        <dbReference type="SAM" id="MobiDB-lite"/>
    </source>
</evidence>
<dbReference type="PANTHER" id="PTHR13812:SF19">
    <property type="entry name" value="KETIMINE REDUCTASE MU-CRYSTALLIN"/>
    <property type="match status" value="1"/>
</dbReference>
<dbReference type="Gene3D" id="3.40.50.720">
    <property type="entry name" value="NAD(P)-binding Rossmann-like Domain"/>
    <property type="match status" value="1"/>
</dbReference>
<dbReference type="InterPro" id="IPR036291">
    <property type="entry name" value="NAD(P)-bd_dom_sf"/>
</dbReference>
<dbReference type="GO" id="GO:0005737">
    <property type="term" value="C:cytoplasm"/>
    <property type="evidence" value="ECO:0007669"/>
    <property type="project" value="TreeGrafter"/>
</dbReference>
<dbReference type="RefSeq" id="XP_007784356.1">
    <property type="nucleotide sequence ID" value="XM_007786166.1"/>
</dbReference>
<dbReference type="AlphaFoldDB" id="R7Z4U7"/>
<dbReference type="FunFam" id="3.40.50.720:FF:000577">
    <property type="entry name" value="Proline utilization protein PrnX, putative"/>
    <property type="match status" value="1"/>
</dbReference>
<feature type="region of interest" description="Disordered" evidence="2">
    <location>
        <begin position="115"/>
        <end position="161"/>
    </location>
</feature>
<dbReference type="GeneID" id="19905663"/>
<reference evidence="4" key="1">
    <citation type="submission" date="2012-06" db="EMBL/GenBank/DDBJ databases">
        <title>The genome sequence of Coniosporium apollinis CBS 100218.</title>
        <authorList>
            <consortium name="The Broad Institute Genome Sequencing Platform"/>
            <person name="Cuomo C."/>
            <person name="Gorbushina A."/>
            <person name="Noack S."/>
            <person name="Walker B."/>
            <person name="Young S.K."/>
            <person name="Zeng Q."/>
            <person name="Gargeya S."/>
            <person name="Fitzgerald M."/>
            <person name="Haas B."/>
            <person name="Abouelleil A."/>
            <person name="Alvarado L."/>
            <person name="Arachchi H.M."/>
            <person name="Berlin A.M."/>
            <person name="Chapman S.B."/>
            <person name="Goldberg J."/>
            <person name="Griggs A."/>
            <person name="Gujja S."/>
            <person name="Hansen M."/>
            <person name="Howarth C."/>
            <person name="Imamovic A."/>
            <person name="Larimer J."/>
            <person name="McCowan C."/>
            <person name="Montmayeur A."/>
            <person name="Murphy C."/>
            <person name="Neiman D."/>
            <person name="Pearson M."/>
            <person name="Priest M."/>
            <person name="Roberts A."/>
            <person name="Saif S."/>
            <person name="Shea T."/>
            <person name="Sisk P."/>
            <person name="Sykes S."/>
            <person name="Wortman J."/>
            <person name="Nusbaum C."/>
            <person name="Birren B."/>
        </authorList>
    </citation>
    <scope>NUCLEOTIDE SEQUENCE [LARGE SCALE GENOMIC DNA]</scope>
    <source>
        <strain evidence="4">CBS 100218</strain>
    </source>
</reference>
<keyword evidence="4" id="KW-1185">Reference proteome</keyword>
<comment type="similarity">
    <text evidence="1">Belongs to the ornithine cyclodeaminase/mu-crystallin family.</text>
</comment>
<evidence type="ECO:0000313" key="3">
    <source>
        <dbReference type="EMBL" id="EON69039.1"/>
    </source>
</evidence>
<dbReference type="InterPro" id="IPR023401">
    <property type="entry name" value="ODC_N"/>
</dbReference>
<dbReference type="OMA" id="IYCCTPS"/>
<evidence type="ECO:0000256" key="1">
    <source>
        <dbReference type="ARBA" id="ARBA00008903"/>
    </source>
</evidence>
<gene>
    <name evidence="3" type="ORF">W97_08352</name>
</gene>
<dbReference type="Gene3D" id="3.30.1780.10">
    <property type="entry name" value="ornithine cyclodeaminase, domain 1"/>
    <property type="match status" value="2"/>
</dbReference>
<sequence length="471" mass="50585">MPLTILSDSAIQELLLSLNRQDILNLQQSLADALHHYSTATDTQDNGCCPAYQPQRTSLRRKDGSTTLFMPASSNDGLGIKVVTLSTPDDTSLAKSPSMPSVDSLSVSSSSAASTSASSYSTAGSSTTASSSTTAVTNPLSPTASKTSAASGSTLDSAATTTPRGSLTLFDSTGSPRALINAEEITAFRTALASTILFRKRHNVHELSVFGAGKQAYWHIRLAVILRGSEIHHLNVINRSFSRAHALLDSIWPLDVPSDTWGVPKPKTVSILTPGHREYDRLLKEKLRASSVIFTTTPSLKPLFPREILTSTEGRKKGRYIAAIGSYKPHMLELDPEILRQAVHQSDHKHHHHRHAKSGGAVVVDSVEACLKEAGEVIQAGLEGHQVVELGELVMLKRDMEARRRGSSSTEGSAEGVQAKEEHGDTGLRDWLERGNVIYKSVGLGLMDVVVGGDLVGLADERGVGTRIKDF</sequence>
<dbReference type="SUPFAM" id="SSF51735">
    <property type="entry name" value="NAD(P)-binding Rossmann-fold domains"/>
    <property type="match status" value="1"/>
</dbReference>
<protein>
    <recommendedName>
        <fullName evidence="5">NAD(P)-binding protein</fullName>
    </recommendedName>
</protein>
<feature type="compositionally biased region" description="Low complexity" evidence="2">
    <location>
        <begin position="115"/>
        <end position="154"/>
    </location>
</feature>
<dbReference type="HOGENOM" id="CLU_042088_0_1_1"/>
<dbReference type="eggNOG" id="KOG3007">
    <property type="taxonomic scope" value="Eukaryota"/>
</dbReference>
<proteinExistence type="inferred from homology"/>
<feature type="region of interest" description="Disordered" evidence="2">
    <location>
        <begin position="401"/>
        <end position="426"/>
    </location>
</feature>
<dbReference type="STRING" id="1168221.R7Z4U7"/>
<evidence type="ECO:0008006" key="5">
    <source>
        <dbReference type="Google" id="ProtNLM"/>
    </source>
</evidence>
<name>R7Z4U7_CONA1</name>
<dbReference type="Pfam" id="PF02423">
    <property type="entry name" value="OCD_Mu_crystall"/>
    <property type="match status" value="1"/>
</dbReference>
<dbReference type="PANTHER" id="PTHR13812">
    <property type="entry name" value="KETIMINE REDUCTASE MU-CRYSTALLIN"/>
    <property type="match status" value="1"/>
</dbReference>
<dbReference type="InterPro" id="IPR003462">
    <property type="entry name" value="ODC_Mu_crystall"/>
</dbReference>
<accession>R7Z4U7</accession>